<dbReference type="STRING" id="126957.T1IPR2"/>
<keyword evidence="7" id="KW-0808">Transferase</keyword>
<accession>T1IPR2</accession>
<evidence type="ECO:0000313" key="15">
    <source>
        <dbReference type="Proteomes" id="UP000014500"/>
    </source>
</evidence>
<comment type="subcellular location">
    <subcellularLocation>
        <location evidence="2">Secreted</location>
    </subcellularLocation>
</comment>
<name>T1IPR2_STRMM</name>
<dbReference type="InterPro" id="IPR007484">
    <property type="entry name" value="Peptidase_M28"/>
</dbReference>
<feature type="signal peptide" evidence="12">
    <location>
        <begin position="1"/>
        <end position="19"/>
    </location>
</feature>
<dbReference type="PANTHER" id="PTHR12283:SF6">
    <property type="entry name" value="GLUTAMINYL-PEPTIDE CYCLOTRANSFERASE-RELATED"/>
    <property type="match status" value="1"/>
</dbReference>
<evidence type="ECO:0000256" key="11">
    <source>
        <dbReference type="ARBA" id="ARBA00023315"/>
    </source>
</evidence>
<reference evidence="15" key="1">
    <citation type="submission" date="2011-05" db="EMBL/GenBank/DDBJ databases">
        <authorList>
            <person name="Richards S.R."/>
            <person name="Qu J."/>
            <person name="Jiang H."/>
            <person name="Jhangiani S.N."/>
            <person name="Agravi P."/>
            <person name="Goodspeed R."/>
            <person name="Gross S."/>
            <person name="Mandapat C."/>
            <person name="Jackson L."/>
            <person name="Mathew T."/>
            <person name="Pu L."/>
            <person name="Thornton R."/>
            <person name="Saada N."/>
            <person name="Wilczek-Boney K.B."/>
            <person name="Lee S."/>
            <person name="Kovar C."/>
            <person name="Wu Y."/>
            <person name="Scherer S.E."/>
            <person name="Worley K.C."/>
            <person name="Muzny D.M."/>
            <person name="Gibbs R."/>
        </authorList>
    </citation>
    <scope>NUCLEOTIDE SEQUENCE</scope>
    <source>
        <strain evidence="15">Brora</strain>
    </source>
</reference>
<evidence type="ECO:0000256" key="2">
    <source>
        <dbReference type="ARBA" id="ARBA00004613"/>
    </source>
</evidence>
<dbReference type="eggNOG" id="KOG3946">
    <property type="taxonomic scope" value="Eukaryota"/>
</dbReference>
<evidence type="ECO:0000256" key="12">
    <source>
        <dbReference type="SAM" id="SignalP"/>
    </source>
</evidence>
<evidence type="ECO:0000256" key="1">
    <source>
        <dbReference type="ARBA" id="ARBA00000001"/>
    </source>
</evidence>
<dbReference type="InterPro" id="IPR040234">
    <property type="entry name" value="QC/QCL"/>
</dbReference>
<reference evidence="14" key="2">
    <citation type="submission" date="2015-02" db="UniProtKB">
        <authorList>
            <consortium name="EnsemblMetazoa"/>
        </authorList>
    </citation>
    <scope>IDENTIFICATION</scope>
</reference>
<dbReference type="PhylomeDB" id="T1IPR2"/>
<evidence type="ECO:0000256" key="3">
    <source>
        <dbReference type="ARBA" id="ARBA00006014"/>
    </source>
</evidence>
<evidence type="ECO:0000256" key="8">
    <source>
        <dbReference type="ARBA" id="ARBA00022723"/>
    </source>
</evidence>
<dbReference type="GO" id="GO:0005576">
    <property type="term" value="C:extracellular region"/>
    <property type="evidence" value="ECO:0007669"/>
    <property type="project" value="UniProtKB-SubCell"/>
</dbReference>
<evidence type="ECO:0000256" key="4">
    <source>
        <dbReference type="ARBA" id="ARBA00012012"/>
    </source>
</evidence>
<dbReference type="InterPro" id="IPR037457">
    <property type="entry name" value="M28_QC"/>
</dbReference>
<dbReference type="Gene3D" id="3.40.630.10">
    <property type="entry name" value="Zn peptidases"/>
    <property type="match status" value="1"/>
</dbReference>
<dbReference type="GO" id="GO:0008270">
    <property type="term" value="F:zinc ion binding"/>
    <property type="evidence" value="ECO:0007669"/>
    <property type="project" value="TreeGrafter"/>
</dbReference>
<feature type="chain" id="PRO_5004578703" description="Glutaminyl-peptide cyclotransferase" evidence="12">
    <location>
        <begin position="20"/>
        <end position="338"/>
    </location>
</feature>
<keyword evidence="6" id="KW-0964">Secreted</keyword>
<keyword evidence="15" id="KW-1185">Reference proteome</keyword>
<organism evidence="14 15">
    <name type="scientific">Strigamia maritima</name>
    <name type="common">European centipede</name>
    <name type="synonym">Geophilus maritimus</name>
    <dbReference type="NCBI Taxonomy" id="126957"/>
    <lineage>
        <taxon>Eukaryota</taxon>
        <taxon>Metazoa</taxon>
        <taxon>Ecdysozoa</taxon>
        <taxon>Arthropoda</taxon>
        <taxon>Myriapoda</taxon>
        <taxon>Chilopoda</taxon>
        <taxon>Pleurostigmophora</taxon>
        <taxon>Geophilomorpha</taxon>
        <taxon>Linotaeniidae</taxon>
        <taxon>Strigamia</taxon>
    </lineage>
</organism>
<dbReference type="OMA" id="THWAYQK"/>
<dbReference type="HOGENOM" id="CLU_045003_1_0_1"/>
<keyword evidence="10" id="KW-1015">Disulfide bond</keyword>
<keyword evidence="8" id="KW-0479">Metal-binding</keyword>
<keyword evidence="9" id="KW-0862">Zinc</keyword>
<protein>
    <recommendedName>
        <fullName evidence="5">Glutaminyl-peptide cyclotransferase</fullName>
        <ecNumber evidence="4">2.3.2.5</ecNumber>
    </recommendedName>
</protein>
<sequence length="338" mass="39357">MIVFFQLILVLNCLPTVLNQLSRNYDLHHLSNQEIRNVLKIMKPDRFEQILDPILVPRVPGTKGHAEVRKFISDFLRNLSWTVEYDSFTSNTPFGKKNFTNIIATLDPTIERRVIVACHYDSKLNREMTFLMATDSAVPCAMILSLAEDLAKPLKNLKKRSDDLTLQLVFFDGEEAFKHWTQQDSLYGSRHLAALWGKKKSVKDNKINQLKTIDAFILLDLIGAPNPNFYNYFEETAVLFNRLVTIEKKLHGMNQLVNHRVPNQYFKPHFMRAGIEDDHTPFYKKGVPVLHLITVPFPDVWHKESDTKENLDFDVIRNLNKIFWSLMVEYLHLAQDNE</sequence>
<dbReference type="Proteomes" id="UP000014500">
    <property type="component" value="Unassembled WGS sequence"/>
</dbReference>
<evidence type="ECO:0000256" key="7">
    <source>
        <dbReference type="ARBA" id="ARBA00022679"/>
    </source>
</evidence>
<dbReference type="Pfam" id="PF04389">
    <property type="entry name" value="Peptidase_M28"/>
    <property type="match status" value="1"/>
</dbReference>
<evidence type="ECO:0000256" key="6">
    <source>
        <dbReference type="ARBA" id="ARBA00022525"/>
    </source>
</evidence>
<dbReference type="EnsemblMetazoa" id="SMAR003015-RA">
    <property type="protein sequence ID" value="SMAR003015-PA"/>
    <property type="gene ID" value="SMAR003015"/>
</dbReference>
<dbReference type="EMBL" id="JH431265">
    <property type="status" value="NOT_ANNOTATED_CDS"/>
    <property type="molecule type" value="Genomic_DNA"/>
</dbReference>
<comment type="similarity">
    <text evidence="3">Belongs to the glutaminyl-peptide cyclotransferase family.</text>
</comment>
<dbReference type="SUPFAM" id="SSF53187">
    <property type="entry name" value="Zn-dependent exopeptidases"/>
    <property type="match status" value="1"/>
</dbReference>
<dbReference type="AlphaFoldDB" id="T1IPR2"/>
<evidence type="ECO:0000313" key="14">
    <source>
        <dbReference type="EnsemblMetazoa" id="SMAR003015-PA"/>
    </source>
</evidence>
<proteinExistence type="inferred from homology"/>
<dbReference type="CDD" id="cd03880">
    <property type="entry name" value="M28_QC_like"/>
    <property type="match status" value="1"/>
</dbReference>
<evidence type="ECO:0000256" key="5">
    <source>
        <dbReference type="ARBA" id="ARBA00016861"/>
    </source>
</evidence>
<dbReference type="GO" id="GO:0016603">
    <property type="term" value="F:glutaminyl-peptide cyclotransferase activity"/>
    <property type="evidence" value="ECO:0007669"/>
    <property type="project" value="UniProtKB-EC"/>
</dbReference>
<comment type="catalytic activity">
    <reaction evidence="1">
        <text>N-terminal L-glutaminyl-[peptide] = N-terminal 5-oxo-L-prolyl-[peptide] + NH4(+)</text>
        <dbReference type="Rhea" id="RHEA:23652"/>
        <dbReference type="Rhea" id="RHEA-COMP:11736"/>
        <dbReference type="Rhea" id="RHEA-COMP:11846"/>
        <dbReference type="ChEBI" id="CHEBI:28938"/>
        <dbReference type="ChEBI" id="CHEBI:64722"/>
        <dbReference type="ChEBI" id="CHEBI:87215"/>
        <dbReference type="EC" id="2.3.2.5"/>
    </reaction>
</comment>
<dbReference type="PANTHER" id="PTHR12283">
    <property type="entry name" value="GLUTAMINYL-PEPTIDE CYCLOTRANSFERASE"/>
    <property type="match status" value="1"/>
</dbReference>
<evidence type="ECO:0000256" key="10">
    <source>
        <dbReference type="ARBA" id="ARBA00023157"/>
    </source>
</evidence>
<feature type="domain" description="Peptidase M28" evidence="13">
    <location>
        <begin position="101"/>
        <end position="326"/>
    </location>
</feature>
<keyword evidence="11" id="KW-0012">Acyltransferase</keyword>
<keyword evidence="12" id="KW-0732">Signal</keyword>
<dbReference type="EC" id="2.3.2.5" evidence="4"/>
<evidence type="ECO:0000256" key="9">
    <source>
        <dbReference type="ARBA" id="ARBA00022833"/>
    </source>
</evidence>
<dbReference type="FunFam" id="3.40.630.10:FF:000029">
    <property type="entry name" value="Glutaminyl-peptide cyclotransferase"/>
    <property type="match status" value="1"/>
</dbReference>
<evidence type="ECO:0000259" key="13">
    <source>
        <dbReference type="Pfam" id="PF04389"/>
    </source>
</evidence>